<dbReference type="Pfam" id="PF14016">
    <property type="entry name" value="DUF4232"/>
    <property type="match status" value="1"/>
</dbReference>
<evidence type="ECO:0000313" key="4">
    <source>
        <dbReference type="Proteomes" id="UP001501532"/>
    </source>
</evidence>
<evidence type="ECO:0000313" key="3">
    <source>
        <dbReference type="EMBL" id="GAA3039953.1"/>
    </source>
</evidence>
<dbReference type="InterPro" id="IPR025326">
    <property type="entry name" value="DUF4232"/>
</dbReference>
<reference evidence="4" key="1">
    <citation type="journal article" date="2019" name="Int. J. Syst. Evol. Microbiol.">
        <title>The Global Catalogue of Microorganisms (GCM) 10K type strain sequencing project: providing services to taxonomists for standard genome sequencing and annotation.</title>
        <authorList>
            <consortium name="The Broad Institute Genomics Platform"/>
            <consortium name="The Broad Institute Genome Sequencing Center for Infectious Disease"/>
            <person name="Wu L."/>
            <person name="Ma J."/>
        </authorList>
    </citation>
    <scope>NUCLEOTIDE SEQUENCE [LARGE SCALE GENOMIC DNA]</scope>
    <source>
        <strain evidence="4">JCM 9091</strain>
    </source>
</reference>
<evidence type="ECO:0000256" key="1">
    <source>
        <dbReference type="SAM" id="MobiDB-lite"/>
    </source>
</evidence>
<feature type="domain" description="DUF4232" evidence="2">
    <location>
        <begin position="91"/>
        <end position="217"/>
    </location>
</feature>
<accession>A0ABP6LF99</accession>
<feature type="region of interest" description="Disordered" evidence="1">
    <location>
        <begin position="1"/>
        <end position="48"/>
    </location>
</feature>
<keyword evidence="4" id="KW-1185">Reference proteome</keyword>
<evidence type="ECO:0000259" key="2">
    <source>
        <dbReference type="Pfam" id="PF14016"/>
    </source>
</evidence>
<proteinExistence type="predicted"/>
<gene>
    <name evidence="3" type="ORF">GCM10010448_23010</name>
</gene>
<protein>
    <recommendedName>
        <fullName evidence="2">DUF4232 domain-containing protein</fullName>
    </recommendedName>
</protein>
<dbReference type="EMBL" id="BAAAUF010000018">
    <property type="protein sequence ID" value="GAA3039953.1"/>
    <property type="molecule type" value="Genomic_DNA"/>
</dbReference>
<sequence length="221" mass="22248">MEASASGSGARPPVEPPVTDEGAYGIQGGAQRTAARLRDDSGTPSRSQRTLMRTIRVPLVVTALAAALTLTACDGKSGDDGAKNAASDCVVAVEVGPGNAATMAGDTGNVPVTVTNRGSNLCTFRAFPGVELTGGGSSWSVAQEKDAKPAKVPLRKGEAATFTITYVRGDGGSLSAPAKTVKITIPGAGDAKSYPWSYGDVALKTKNTPDASVGPIQVAGD</sequence>
<comment type="caution">
    <text evidence="3">The sequence shown here is derived from an EMBL/GenBank/DDBJ whole genome shotgun (WGS) entry which is preliminary data.</text>
</comment>
<dbReference type="Proteomes" id="UP001501532">
    <property type="component" value="Unassembled WGS sequence"/>
</dbReference>
<name>A0ABP6LF99_9ACTN</name>
<organism evidence="3 4">
    <name type="scientific">Streptomyces glomeratus</name>
    <dbReference type="NCBI Taxonomy" id="284452"/>
    <lineage>
        <taxon>Bacteria</taxon>
        <taxon>Bacillati</taxon>
        <taxon>Actinomycetota</taxon>
        <taxon>Actinomycetes</taxon>
        <taxon>Kitasatosporales</taxon>
        <taxon>Streptomycetaceae</taxon>
        <taxon>Streptomyces</taxon>
    </lineage>
</organism>